<dbReference type="RefSeq" id="WP_346822490.1">
    <property type="nucleotide sequence ID" value="NZ_JBDKWZ010000010.1"/>
</dbReference>
<dbReference type="EMBL" id="JBDKWZ010000010">
    <property type="protein sequence ID" value="MEN7549711.1"/>
    <property type="molecule type" value="Genomic_DNA"/>
</dbReference>
<organism evidence="1 2">
    <name type="scientific">Rapidithrix thailandica</name>
    <dbReference type="NCBI Taxonomy" id="413964"/>
    <lineage>
        <taxon>Bacteria</taxon>
        <taxon>Pseudomonadati</taxon>
        <taxon>Bacteroidota</taxon>
        <taxon>Cytophagia</taxon>
        <taxon>Cytophagales</taxon>
        <taxon>Flammeovirgaceae</taxon>
        <taxon>Rapidithrix</taxon>
    </lineage>
</organism>
<keyword evidence="2" id="KW-1185">Reference proteome</keyword>
<protein>
    <recommendedName>
        <fullName evidence="3">DUF1735 domain-containing protein</fullName>
    </recommendedName>
</protein>
<evidence type="ECO:0008006" key="3">
    <source>
        <dbReference type="Google" id="ProtNLM"/>
    </source>
</evidence>
<dbReference type="PROSITE" id="PS51257">
    <property type="entry name" value="PROKAR_LIPOPROTEIN"/>
    <property type="match status" value="1"/>
</dbReference>
<dbReference type="Proteomes" id="UP001403385">
    <property type="component" value="Unassembled WGS sequence"/>
</dbReference>
<evidence type="ECO:0000313" key="2">
    <source>
        <dbReference type="Proteomes" id="UP001403385"/>
    </source>
</evidence>
<dbReference type="SUPFAM" id="SSF141072">
    <property type="entry name" value="CalX-like"/>
    <property type="match status" value="1"/>
</dbReference>
<accession>A0AAW9SG80</accession>
<sequence length="280" mass="31793">MKNLSFWILLTSLGFLFSCEEEETLFEGPYHVRFTEMEGSVLENYNYPFTENQNLATRVSVHLVGPQMSDNTEITFEMLGDAKEGEDYILIEPESQKLVIPPNESFAYLYFVPLNNQERDGDREILFNITGVNNGLEKGRGLNGIIGKTMRYTLQDDDCLADLRKMNGLWEAEETVENDTTVEARTHEFQVDVDFDFNNRIRITNFAGIEGASIFANLDLCSKQVFIPEQAVSGGSENLGNVRSLRHGTFDEESGILRITYNLDRLGSVNWVLVATIQEE</sequence>
<dbReference type="InterPro" id="IPR038081">
    <property type="entry name" value="CalX-like_sf"/>
</dbReference>
<name>A0AAW9SG80_9BACT</name>
<reference evidence="1 2" key="1">
    <citation type="submission" date="2024-04" db="EMBL/GenBank/DDBJ databases">
        <title>Novel genus in family Flammeovirgaceae.</title>
        <authorList>
            <person name="Nguyen T.H."/>
            <person name="Vuong T.Q."/>
            <person name="Le H."/>
            <person name="Kim S.-G."/>
        </authorList>
    </citation>
    <scope>NUCLEOTIDE SEQUENCE [LARGE SCALE GENOMIC DNA]</scope>
    <source>
        <strain evidence="1 2">JCM 23209</strain>
    </source>
</reference>
<dbReference type="Gene3D" id="2.60.40.2030">
    <property type="match status" value="1"/>
</dbReference>
<evidence type="ECO:0000313" key="1">
    <source>
        <dbReference type="EMBL" id="MEN7549711.1"/>
    </source>
</evidence>
<gene>
    <name evidence="1" type="ORF">AAG747_17440</name>
</gene>
<proteinExistence type="predicted"/>
<dbReference type="AlphaFoldDB" id="A0AAW9SG80"/>
<comment type="caution">
    <text evidence="1">The sequence shown here is derived from an EMBL/GenBank/DDBJ whole genome shotgun (WGS) entry which is preliminary data.</text>
</comment>